<name>A0A1I4VC36_9PROT</name>
<gene>
    <name evidence="1" type="ORF">SAMN05421863_107914</name>
</gene>
<evidence type="ECO:0000313" key="2">
    <source>
        <dbReference type="Proteomes" id="UP000183287"/>
    </source>
</evidence>
<reference evidence="2" key="1">
    <citation type="submission" date="2016-10" db="EMBL/GenBank/DDBJ databases">
        <authorList>
            <person name="Varghese N."/>
            <person name="Submissions S."/>
        </authorList>
    </citation>
    <scope>NUCLEOTIDE SEQUENCE [LARGE SCALE GENOMIC DNA]</scope>
    <source>
        <strain evidence="2">Nm44</strain>
    </source>
</reference>
<dbReference type="Proteomes" id="UP000183287">
    <property type="component" value="Unassembled WGS sequence"/>
</dbReference>
<sequence>MNFWHLATTEEKRHQFCFLINRYRLLNPPLHRNE</sequence>
<accession>A0A1I4VC36</accession>
<evidence type="ECO:0000313" key="1">
    <source>
        <dbReference type="EMBL" id="SFM98749.1"/>
    </source>
</evidence>
<dbReference type="EMBL" id="FOUB01000079">
    <property type="protein sequence ID" value="SFM98749.1"/>
    <property type="molecule type" value="Genomic_DNA"/>
</dbReference>
<keyword evidence="2" id="KW-1185">Reference proteome</keyword>
<proteinExistence type="predicted"/>
<dbReference type="AlphaFoldDB" id="A0A1I4VC36"/>
<organism evidence="1 2">
    <name type="scientific">Nitrosomonas communis</name>
    <dbReference type="NCBI Taxonomy" id="44574"/>
    <lineage>
        <taxon>Bacteria</taxon>
        <taxon>Pseudomonadati</taxon>
        <taxon>Pseudomonadota</taxon>
        <taxon>Betaproteobacteria</taxon>
        <taxon>Nitrosomonadales</taxon>
        <taxon>Nitrosomonadaceae</taxon>
        <taxon>Nitrosomonas</taxon>
    </lineage>
</organism>
<protein>
    <submittedName>
        <fullName evidence="1">Uncharacterized protein</fullName>
    </submittedName>
</protein>